<protein>
    <recommendedName>
        <fullName evidence="3">ATP/GTP-binding protein</fullName>
    </recommendedName>
</protein>
<reference evidence="1 2" key="1">
    <citation type="submission" date="2020-04" db="EMBL/GenBank/DDBJ databases">
        <title>Knoellia sp. isolate from air conditioner.</title>
        <authorList>
            <person name="Chea S."/>
            <person name="Kim D.-U."/>
        </authorList>
    </citation>
    <scope>NUCLEOTIDE SEQUENCE [LARGE SCALE GENOMIC DNA]</scope>
    <source>
        <strain evidence="1 2">DB2414S</strain>
    </source>
</reference>
<dbReference type="EMBL" id="JABEPQ010000001">
    <property type="protein sequence ID" value="NNM44395.1"/>
    <property type="molecule type" value="Genomic_DNA"/>
</dbReference>
<proteinExistence type="predicted"/>
<accession>A0A849H8Y0</accession>
<dbReference type="RefSeq" id="WP_171241553.1">
    <property type="nucleotide sequence ID" value="NZ_JABEPQ010000001.1"/>
</dbReference>
<name>A0A849H8Y0_9MICO</name>
<dbReference type="Proteomes" id="UP000588586">
    <property type="component" value="Unassembled WGS sequence"/>
</dbReference>
<evidence type="ECO:0000313" key="2">
    <source>
        <dbReference type="Proteomes" id="UP000588586"/>
    </source>
</evidence>
<comment type="caution">
    <text evidence="1">The sequence shown here is derived from an EMBL/GenBank/DDBJ whole genome shotgun (WGS) entry which is preliminary data.</text>
</comment>
<dbReference type="AlphaFoldDB" id="A0A849H8Y0"/>
<evidence type="ECO:0000313" key="1">
    <source>
        <dbReference type="EMBL" id="NNM44395.1"/>
    </source>
</evidence>
<keyword evidence="2" id="KW-1185">Reference proteome</keyword>
<organism evidence="1 2">
    <name type="scientific">Knoellia koreensis</name>
    <dbReference type="NCBI Taxonomy" id="2730921"/>
    <lineage>
        <taxon>Bacteria</taxon>
        <taxon>Bacillati</taxon>
        <taxon>Actinomycetota</taxon>
        <taxon>Actinomycetes</taxon>
        <taxon>Micrococcales</taxon>
        <taxon>Intrasporangiaceae</taxon>
        <taxon>Knoellia</taxon>
    </lineage>
</organism>
<gene>
    <name evidence="1" type="ORF">HJG52_00030</name>
</gene>
<evidence type="ECO:0008006" key="3">
    <source>
        <dbReference type="Google" id="ProtNLM"/>
    </source>
</evidence>
<sequence length="259" mass="27120">MSSPSYLGVSCGSASGGGLTVKEILGKDPVPECWNERLTASELDAMGLANTSGQPGGATWYWERCLKGIDPKTYKIGPDGISFTIGLVSIKDGDPVKTLTERQRKLVEFKGADQQIPPPIAGVSPAAHPRVGGWVSFFDGSPAEVTASGGGAVVLRARVTSLEVAPLGEDDPARVSCSGTGVKAVKGDNPTTKPDGCWFKYTESSAAQPDQKYPVKMTANWAVEVSASGPNGPFTPFNTFSKSQITTVPVTEIQSIVVD</sequence>